<evidence type="ECO:0000256" key="1">
    <source>
        <dbReference type="SAM" id="MobiDB-lite"/>
    </source>
</evidence>
<reference evidence="2" key="1">
    <citation type="submission" date="2022-01" db="EMBL/GenBank/DDBJ databases">
        <authorList>
            <person name="King R."/>
        </authorList>
    </citation>
    <scope>NUCLEOTIDE SEQUENCE</scope>
</reference>
<evidence type="ECO:0000313" key="3">
    <source>
        <dbReference type="Proteomes" id="UP001152799"/>
    </source>
</evidence>
<dbReference type="OrthoDB" id="6781410at2759"/>
<organism evidence="2 3">
    <name type="scientific">Ceutorhynchus assimilis</name>
    <name type="common">cabbage seed weevil</name>
    <dbReference type="NCBI Taxonomy" id="467358"/>
    <lineage>
        <taxon>Eukaryota</taxon>
        <taxon>Metazoa</taxon>
        <taxon>Ecdysozoa</taxon>
        <taxon>Arthropoda</taxon>
        <taxon>Hexapoda</taxon>
        <taxon>Insecta</taxon>
        <taxon>Pterygota</taxon>
        <taxon>Neoptera</taxon>
        <taxon>Endopterygota</taxon>
        <taxon>Coleoptera</taxon>
        <taxon>Polyphaga</taxon>
        <taxon>Cucujiformia</taxon>
        <taxon>Curculionidae</taxon>
        <taxon>Ceutorhynchinae</taxon>
        <taxon>Ceutorhynchus</taxon>
    </lineage>
</organism>
<dbReference type="Proteomes" id="UP001152799">
    <property type="component" value="Chromosome 12"/>
</dbReference>
<dbReference type="AlphaFoldDB" id="A0A9N9QLR9"/>
<sequence>MWEKPHVDGKRKLKSSAIPTIFSFVKGETIRKSPVQGKLLSPEEPELSSGNNIACVVDEALVPLPYVEGLSTSSADLGDEALGLSPPIEGPREGLSTSSADLEGNLPATQKSSPFFSSRENRTPNSPLGITLISF</sequence>
<accession>A0A9N9QLR9</accession>
<evidence type="ECO:0000313" key="2">
    <source>
        <dbReference type="EMBL" id="CAG9762780.1"/>
    </source>
</evidence>
<dbReference type="EMBL" id="OU892288">
    <property type="protein sequence ID" value="CAG9762780.1"/>
    <property type="molecule type" value="Genomic_DNA"/>
</dbReference>
<proteinExistence type="predicted"/>
<feature type="compositionally biased region" description="Polar residues" evidence="1">
    <location>
        <begin position="107"/>
        <end position="135"/>
    </location>
</feature>
<gene>
    <name evidence="2" type="ORF">CEUTPL_LOCUS3453</name>
</gene>
<protein>
    <submittedName>
        <fullName evidence="2">Uncharacterized protein</fullName>
    </submittedName>
</protein>
<name>A0A9N9QLR9_9CUCU</name>
<keyword evidence="3" id="KW-1185">Reference proteome</keyword>
<feature type="region of interest" description="Disordered" evidence="1">
    <location>
        <begin position="77"/>
        <end position="135"/>
    </location>
</feature>